<feature type="transmembrane region" description="Helical" evidence="1">
    <location>
        <begin position="6"/>
        <end position="27"/>
    </location>
</feature>
<keyword evidence="1" id="KW-0472">Membrane</keyword>
<protein>
    <submittedName>
        <fullName evidence="2">Uncharacterized protein</fullName>
    </submittedName>
</protein>
<evidence type="ECO:0000256" key="1">
    <source>
        <dbReference type="SAM" id="Phobius"/>
    </source>
</evidence>
<proteinExistence type="predicted"/>
<sequence length="104" mass="11633">MSPVMITVFVFVGFLMLISYSIIGGGCRNKVGDGRYTCEGNSNTKKTRYPDARNGNEENNFCDLCISEILYENLCASLNCKTYQHPFVSTLLVQGKFQTDNDLV</sequence>
<name>A0A251V0I6_HELAN</name>
<keyword evidence="1" id="KW-1133">Transmembrane helix</keyword>
<evidence type="ECO:0000313" key="2">
    <source>
        <dbReference type="EMBL" id="OTG28626.1"/>
    </source>
</evidence>
<keyword evidence="1" id="KW-0812">Transmembrane</keyword>
<gene>
    <name evidence="2" type="ORF">HannXRQ_Chr04g0113341</name>
</gene>
<dbReference type="Proteomes" id="UP000215914">
    <property type="component" value="Chromosome 4"/>
</dbReference>
<evidence type="ECO:0000313" key="3">
    <source>
        <dbReference type="Proteomes" id="UP000215914"/>
    </source>
</evidence>
<dbReference type="InParanoid" id="A0A251V0I6"/>
<reference evidence="3" key="1">
    <citation type="journal article" date="2017" name="Nature">
        <title>The sunflower genome provides insights into oil metabolism, flowering and Asterid evolution.</title>
        <authorList>
            <person name="Badouin H."/>
            <person name="Gouzy J."/>
            <person name="Grassa C.J."/>
            <person name="Murat F."/>
            <person name="Staton S.E."/>
            <person name="Cottret L."/>
            <person name="Lelandais-Briere C."/>
            <person name="Owens G.L."/>
            <person name="Carrere S."/>
            <person name="Mayjonade B."/>
            <person name="Legrand L."/>
            <person name="Gill N."/>
            <person name="Kane N.C."/>
            <person name="Bowers J.E."/>
            <person name="Hubner S."/>
            <person name="Bellec A."/>
            <person name="Berard A."/>
            <person name="Berges H."/>
            <person name="Blanchet N."/>
            <person name="Boniface M.C."/>
            <person name="Brunel D."/>
            <person name="Catrice O."/>
            <person name="Chaidir N."/>
            <person name="Claudel C."/>
            <person name="Donnadieu C."/>
            <person name="Faraut T."/>
            <person name="Fievet G."/>
            <person name="Helmstetter N."/>
            <person name="King M."/>
            <person name="Knapp S.J."/>
            <person name="Lai Z."/>
            <person name="Le Paslier M.C."/>
            <person name="Lippi Y."/>
            <person name="Lorenzon L."/>
            <person name="Mandel J.R."/>
            <person name="Marage G."/>
            <person name="Marchand G."/>
            <person name="Marquand E."/>
            <person name="Bret-Mestries E."/>
            <person name="Morien E."/>
            <person name="Nambeesan S."/>
            <person name="Nguyen T."/>
            <person name="Pegot-Espagnet P."/>
            <person name="Pouilly N."/>
            <person name="Raftis F."/>
            <person name="Sallet E."/>
            <person name="Schiex T."/>
            <person name="Thomas J."/>
            <person name="Vandecasteele C."/>
            <person name="Vares D."/>
            <person name="Vear F."/>
            <person name="Vautrin S."/>
            <person name="Crespi M."/>
            <person name="Mangin B."/>
            <person name="Burke J.M."/>
            <person name="Salse J."/>
            <person name="Munos S."/>
            <person name="Vincourt P."/>
            <person name="Rieseberg L.H."/>
            <person name="Langlade N.B."/>
        </authorList>
    </citation>
    <scope>NUCLEOTIDE SEQUENCE [LARGE SCALE GENOMIC DNA]</scope>
    <source>
        <strain evidence="3">cv. SF193</strain>
    </source>
</reference>
<organism evidence="2 3">
    <name type="scientific">Helianthus annuus</name>
    <name type="common">Common sunflower</name>
    <dbReference type="NCBI Taxonomy" id="4232"/>
    <lineage>
        <taxon>Eukaryota</taxon>
        <taxon>Viridiplantae</taxon>
        <taxon>Streptophyta</taxon>
        <taxon>Embryophyta</taxon>
        <taxon>Tracheophyta</taxon>
        <taxon>Spermatophyta</taxon>
        <taxon>Magnoliopsida</taxon>
        <taxon>eudicotyledons</taxon>
        <taxon>Gunneridae</taxon>
        <taxon>Pentapetalae</taxon>
        <taxon>asterids</taxon>
        <taxon>campanulids</taxon>
        <taxon>Asterales</taxon>
        <taxon>Asteraceae</taxon>
        <taxon>Asteroideae</taxon>
        <taxon>Heliantheae alliance</taxon>
        <taxon>Heliantheae</taxon>
        <taxon>Helianthus</taxon>
    </lineage>
</organism>
<dbReference type="AlphaFoldDB" id="A0A251V0I6"/>
<dbReference type="EMBL" id="CM007893">
    <property type="protein sequence ID" value="OTG28626.1"/>
    <property type="molecule type" value="Genomic_DNA"/>
</dbReference>
<keyword evidence="3" id="KW-1185">Reference proteome</keyword>
<accession>A0A251V0I6</accession>